<dbReference type="GO" id="GO:0005506">
    <property type="term" value="F:iron ion binding"/>
    <property type="evidence" value="ECO:0007669"/>
    <property type="project" value="InterPro"/>
</dbReference>
<dbReference type="HOGENOM" id="CLU_055448_0_0_11"/>
<name>K0JYN1_SACES</name>
<dbReference type="PANTHER" id="PTHR24305:SF166">
    <property type="entry name" value="CYTOCHROME P450 12A4, MITOCHONDRIAL-RELATED"/>
    <property type="match status" value="1"/>
</dbReference>
<dbReference type="InterPro" id="IPR001128">
    <property type="entry name" value="Cyt_P450"/>
</dbReference>
<dbReference type="RefSeq" id="WP_015101353.1">
    <property type="nucleotide sequence ID" value="NC_019673.1"/>
</dbReference>
<organism evidence="2 3">
    <name type="scientific">Saccharothrix espanaensis (strain ATCC 51144 / DSM 44229 / JCM 9112 / NBRC 15066 / NRRL 15764)</name>
    <dbReference type="NCBI Taxonomy" id="1179773"/>
    <lineage>
        <taxon>Bacteria</taxon>
        <taxon>Bacillati</taxon>
        <taxon>Actinomycetota</taxon>
        <taxon>Actinomycetes</taxon>
        <taxon>Pseudonocardiales</taxon>
        <taxon>Pseudonocardiaceae</taxon>
        <taxon>Saccharothrix</taxon>
    </lineage>
</organism>
<dbReference type="GO" id="GO:0016705">
    <property type="term" value="F:oxidoreductase activity, acting on paired donors, with incorporation or reduction of molecular oxygen"/>
    <property type="evidence" value="ECO:0007669"/>
    <property type="project" value="InterPro"/>
</dbReference>
<dbReference type="eggNOG" id="COG2124">
    <property type="taxonomic scope" value="Bacteria"/>
</dbReference>
<dbReference type="CDD" id="cd00302">
    <property type="entry name" value="cytochrome_P450"/>
    <property type="match status" value="1"/>
</dbReference>
<dbReference type="BioCyc" id="SESP1179773:BN6_RS19120-MONOMER"/>
<comment type="similarity">
    <text evidence="1">Belongs to the cytochrome P450 family.</text>
</comment>
<dbReference type="GO" id="GO:0004497">
    <property type="term" value="F:monooxygenase activity"/>
    <property type="evidence" value="ECO:0007669"/>
    <property type="project" value="InterPro"/>
</dbReference>
<dbReference type="STRING" id="1179773.BN6_39530"/>
<dbReference type="AlphaFoldDB" id="K0JYN1"/>
<dbReference type="PRINTS" id="PR00359">
    <property type="entry name" value="BP450"/>
</dbReference>
<gene>
    <name evidence="2" type="ordered locus">BN6_39530</name>
</gene>
<dbReference type="SUPFAM" id="SSF48264">
    <property type="entry name" value="Cytochrome P450"/>
    <property type="match status" value="1"/>
</dbReference>
<evidence type="ECO:0000313" key="2">
    <source>
        <dbReference type="EMBL" id="CCH31241.1"/>
    </source>
</evidence>
<dbReference type="EMBL" id="HE804045">
    <property type="protein sequence ID" value="CCH31241.1"/>
    <property type="molecule type" value="Genomic_DNA"/>
</dbReference>
<evidence type="ECO:0000313" key="3">
    <source>
        <dbReference type="Proteomes" id="UP000006281"/>
    </source>
</evidence>
<dbReference type="Proteomes" id="UP000006281">
    <property type="component" value="Chromosome"/>
</dbReference>
<dbReference type="Pfam" id="PF00067">
    <property type="entry name" value="p450"/>
    <property type="match status" value="1"/>
</dbReference>
<dbReference type="OrthoDB" id="500678at2"/>
<accession>K0JYN1</accession>
<dbReference type="Gene3D" id="1.10.630.10">
    <property type="entry name" value="Cytochrome P450"/>
    <property type="match status" value="1"/>
</dbReference>
<sequence length="383" mass="41728">MGIGDRRRFRRDPYGYIEDLRRRSPSGVIPLPWGGWCVGDPDLARQVLRGAEFNDGASDFFGPLLPTRSAQVAVGHAVRDVLRAHAPQFRDRFAAGVADLSSASRWPTAGTRLVHRCLADLLLHPGTPAGTRRLLARAVTDGVVLRARRVWRRARAEVRRARLVTAVAAVVRDRREVLAGEPLDVLDAVVGTCPEETSDRAVAELFLVLFRSIIAPVGCSLAWAVLLVCLNHPAGPPWPWPVDAAVREALRHRPMAWMVGRTVPRPTEVGGLPFRPGDVLSVSPYLLHHDERHWTEPAAFRPERWAEPGGRGPYLPFGAGPFACAGASLARELTGLALAALGHDARLTVTGGDTRPVLADGAVPRPFVLHRAPARSADRTGRR</sequence>
<dbReference type="PATRIC" id="fig|1179773.3.peg.3953"/>
<dbReference type="InterPro" id="IPR050121">
    <property type="entry name" value="Cytochrome_P450_monoxygenase"/>
</dbReference>
<dbReference type="InterPro" id="IPR036396">
    <property type="entry name" value="Cyt_P450_sf"/>
</dbReference>
<protein>
    <submittedName>
        <fullName evidence="2">Cytochrome P450-like protein</fullName>
    </submittedName>
</protein>
<dbReference type="KEGG" id="sesp:BN6_39530"/>
<dbReference type="InterPro" id="IPR002397">
    <property type="entry name" value="Cyt_P450_B"/>
</dbReference>
<reference evidence="2 3" key="1">
    <citation type="journal article" date="2012" name="BMC Genomics">
        <title>Complete genome sequence of Saccharothrix espanaensis DSM 44229T and comparison to the other completely sequenced Pseudonocardiaceae.</title>
        <authorList>
            <person name="Strobel T."/>
            <person name="Al-Dilaimi A."/>
            <person name="Blom J."/>
            <person name="Gessner A."/>
            <person name="Kalinowski J."/>
            <person name="Luzhetska M."/>
            <person name="Puhler A."/>
            <person name="Szczepanowski R."/>
            <person name="Bechthold A."/>
            <person name="Ruckert C."/>
        </authorList>
    </citation>
    <scope>NUCLEOTIDE SEQUENCE [LARGE SCALE GENOMIC DNA]</scope>
    <source>
        <strain evidence="3">ATCC 51144 / DSM 44229 / JCM 9112 / NBRC 15066 / NRRL 15764</strain>
    </source>
</reference>
<dbReference type="PANTHER" id="PTHR24305">
    <property type="entry name" value="CYTOCHROME P450"/>
    <property type="match status" value="1"/>
</dbReference>
<evidence type="ECO:0000256" key="1">
    <source>
        <dbReference type="ARBA" id="ARBA00010617"/>
    </source>
</evidence>
<keyword evidence="3" id="KW-1185">Reference proteome</keyword>
<proteinExistence type="inferred from homology"/>
<dbReference type="GO" id="GO:0020037">
    <property type="term" value="F:heme binding"/>
    <property type="evidence" value="ECO:0007669"/>
    <property type="project" value="InterPro"/>
</dbReference>